<keyword evidence="5" id="KW-1185">Reference proteome</keyword>
<evidence type="ECO:0000256" key="1">
    <source>
        <dbReference type="ARBA" id="ARBA00022670"/>
    </source>
</evidence>
<dbReference type="InterPro" id="IPR054722">
    <property type="entry name" value="PolX-like_BBD"/>
</dbReference>
<dbReference type="InterPro" id="IPR036397">
    <property type="entry name" value="RNaseH_sf"/>
</dbReference>
<proteinExistence type="predicted"/>
<keyword evidence="1" id="KW-0645">Protease</keyword>
<dbReference type="PROSITE" id="PS50994">
    <property type="entry name" value="INTEGRASE"/>
    <property type="match status" value="1"/>
</dbReference>
<name>A0AAX6EEB1_IRIPA</name>
<reference evidence="4" key="1">
    <citation type="journal article" date="2023" name="GigaByte">
        <title>Genome assembly of the bearded iris, Iris pallida Lam.</title>
        <authorList>
            <person name="Bruccoleri R.E."/>
            <person name="Oakeley E.J."/>
            <person name="Faust A.M.E."/>
            <person name="Altorfer M."/>
            <person name="Dessus-Babus S."/>
            <person name="Burckhardt D."/>
            <person name="Oertli M."/>
            <person name="Naumann U."/>
            <person name="Petersen F."/>
            <person name="Wong J."/>
        </authorList>
    </citation>
    <scope>NUCLEOTIDE SEQUENCE</scope>
    <source>
        <strain evidence="4">GSM-AAB239-AS_SAM_17_03QT</strain>
    </source>
</reference>
<dbReference type="PANTHER" id="PTHR42648">
    <property type="entry name" value="TRANSPOSASE, PUTATIVE-RELATED"/>
    <property type="match status" value="1"/>
</dbReference>
<dbReference type="SUPFAM" id="SSF57756">
    <property type="entry name" value="Retrovirus zinc finger-like domains"/>
    <property type="match status" value="1"/>
</dbReference>
<dbReference type="SUPFAM" id="SSF53098">
    <property type="entry name" value="Ribonuclease H-like"/>
    <property type="match status" value="1"/>
</dbReference>
<evidence type="ECO:0000313" key="4">
    <source>
        <dbReference type="EMBL" id="KAJ6802344.1"/>
    </source>
</evidence>
<dbReference type="InterPro" id="IPR039537">
    <property type="entry name" value="Retrotran_Ty1/copia-like"/>
</dbReference>
<dbReference type="Pfam" id="PF22936">
    <property type="entry name" value="Pol_BBD"/>
    <property type="match status" value="1"/>
</dbReference>
<dbReference type="GO" id="GO:0006508">
    <property type="term" value="P:proteolysis"/>
    <property type="evidence" value="ECO:0007669"/>
    <property type="project" value="UniProtKB-KW"/>
</dbReference>
<dbReference type="GO" id="GO:0003676">
    <property type="term" value="F:nucleic acid binding"/>
    <property type="evidence" value="ECO:0007669"/>
    <property type="project" value="InterPro"/>
</dbReference>
<comment type="caution">
    <text evidence="4">The sequence shown here is derived from an EMBL/GenBank/DDBJ whole genome shotgun (WGS) entry which is preliminary data.</text>
</comment>
<evidence type="ECO:0000259" key="3">
    <source>
        <dbReference type="PROSITE" id="PS50994"/>
    </source>
</evidence>
<dbReference type="PANTHER" id="PTHR42648:SF28">
    <property type="entry name" value="TRANSPOSON-ENCODED PROTEIN WITH RIBONUCLEASE H-LIKE AND RETROVIRUS ZINC FINGER-LIKE DOMAINS"/>
    <property type="match status" value="1"/>
</dbReference>
<dbReference type="AlphaFoldDB" id="A0AAX6EEB1"/>
<organism evidence="4 5">
    <name type="scientific">Iris pallida</name>
    <name type="common">Sweet iris</name>
    <dbReference type="NCBI Taxonomy" id="29817"/>
    <lineage>
        <taxon>Eukaryota</taxon>
        <taxon>Viridiplantae</taxon>
        <taxon>Streptophyta</taxon>
        <taxon>Embryophyta</taxon>
        <taxon>Tracheophyta</taxon>
        <taxon>Spermatophyta</taxon>
        <taxon>Magnoliopsida</taxon>
        <taxon>Liliopsida</taxon>
        <taxon>Asparagales</taxon>
        <taxon>Iridaceae</taxon>
        <taxon>Iridoideae</taxon>
        <taxon>Irideae</taxon>
        <taxon>Iris</taxon>
    </lineage>
</organism>
<dbReference type="InterPro" id="IPR036875">
    <property type="entry name" value="Znf_CCHC_sf"/>
</dbReference>
<dbReference type="InterPro" id="IPR001584">
    <property type="entry name" value="Integrase_cat-core"/>
</dbReference>
<feature type="domain" description="Integrase catalytic" evidence="3">
    <location>
        <begin position="410"/>
        <end position="515"/>
    </location>
</feature>
<dbReference type="Proteomes" id="UP001140949">
    <property type="component" value="Unassembled WGS sequence"/>
</dbReference>
<accession>A0AAX6EEB1</accession>
<keyword evidence="1" id="KW-0378">Hydrolase</keyword>
<dbReference type="Pfam" id="PF13976">
    <property type="entry name" value="gag_pre-integrs"/>
    <property type="match status" value="1"/>
</dbReference>
<gene>
    <name evidence="4" type="ORF">M6B38_194815</name>
</gene>
<evidence type="ECO:0000313" key="5">
    <source>
        <dbReference type="Proteomes" id="UP001140949"/>
    </source>
</evidence>
<sequence length="515" mass="57321">MEEIIKKLDPTEVATLMKLMKMSAGESTTRTSPKLELPSIDLKLDGPTTYLSWPRRKRRTREEKTEPNEGSTGRRVPSGPKGEPRQCFNCREVGHLRYACTKPPKEDSGERHGQFGGCDRGCRGRRGGRGGCRANRLVAEGEETADGPYTEEDQALQDMLEVLGRRQRASSDGDRRSGTRETSTSFFARDNAAMYAHPSAEGTDDSLALVSMSSLRSSDWIIDSGASRHVTGNASEFFSYTHLASADNIQTANGTFQPVVGKGIVDCTGSVKLFNVLHDPSFPVSLLSISSIILQLKCTVCFDIPKVIFQEKKTGRRLGTGTWHNGLWYLDREGLDSALVSMAEKAGMRGLKKMSAEDTLRLHHRRLGHSSFGILSKLYPAIYEEVNKEKLVCDACELGKLTMSSYVSSGHRSPSVFDVVHSDVWGPYTTPINGYKYFVTFIDCFSHTTWLYLMKNKSEVPSCFRDFHKHVQTQYKAVVKVLRSDNGTEYTNKTLAEYLSAQGIRHQTTCAYTPA</sequence>
<dbReference type="Pfam" id="PF00665">
    <property type="entry name" value="rve"/>
    <property type="match status" value="1"/>
</dbReference>
<dbReference type="InterPro" id="IPR025724">
    <property type="entry name" value="GAG-pre-integrase_dom"/>
</dbReference>
<dbReference type="GO" id="GO:0008270">
    <property type="term" value="F:zinc ion binding"/>
    <property type="evidence" value="ECO:0007669"/>
    <property type="project" value="InterPro"/>
</dbReference>
<dbReference type="GO" id="GO:0008233">
    <property type="term" value="F:peptidase activity"/>
    <property type="evidence" value="ECO:0007669"/>
    <property type="project" value="UniProtKB-KW"/>
</dbReference>
<feature type="region of interest" description="Disordered" evidence="2">
    <location>
        <begin position="46"/>
        <end position="84"/>
    </location>
</feature>
<evidence type="ECO:0000256" key="2">
    <source>
        <dbReference type="SAM" id="MobiDB-lite"/>
    </source>
</evidence>
<dbReference type="Gene3D" id="3.30.420.10">
    <property type="entry name" value="Ribonuclease H-like superfamily/Ribonuclease H"/>
    <property type="match status" value="1"/>
</dbReference>
<reference evidence="4" key="2">
    <citation type="submission" date="2023-04" db="EMBL/GenBank/DDBJ databases">
        <authorList>
            <person name="Bruccoleri R.E."/>
            <person name="Oakeley E.J."/>
            <person name="Faust A.-M."/>
            <person name="Dessus-Babus S."/>
            <person name="Altorfer M."/>
            <person name="Burckhardt D."/>
            <person name="Oertli M."/>
            <person name="Naumann U."/>
            <person name="Petersen F."/>
            <person name="Wong J."/>
        </authorList>
    </citation>
    <scope>NUCLEOTIDE SEQUENCE</scope>
    <source>
        <strain evidence="4">GSM-AAB239-AS_SAM_17_03QT</strain>
        <tissue evidence="4">Leaf</tissue>
    </source>
</reference>
<dbReference type="GO" id="GO:0015074">
    <property type="term" value="P:DNA integration"/>
    <property type="evidence" value="ECO:0007669"/>
    <property type="project" value="InterPro"/>
</dbReference>
<dbReference type="InterPro" id="IPR012337">
    <property type="entry name" value="RNaseH-like_sf"/>
</dbReference>
<protein>
    <recommendedName>
        <fullName evidence="3">Integrase catalytic domain-containing protein</fullName>
    </recommendedName>
</protein>
<dbReference type="EMBL" id="JANAVB010037417">
    <property type="protein sequence ID" value="KAJ6802344.1"/>
    <property type="molecule type" value="Genomic_DNA"/>
</dbReference>